<evidence type="ECO:0000256" key="1">
    <source>
        <dbReference type="SAM" id="Coils"/>
    </source>
</evidence>
<feature type="compositionally biased region" description="Polar residues" evidence="2">
    <location>
        <begin position="1"/>
        <end position="12"/>
    </location>
</feature>
<protein>
    <submittedName>
        <fullName evidence="3">Uncharacterized protein</fullName>
    </submittedName>
</protein>
<feature type="region of interest" description="Disordered" evidence="2">
    <location>
        <begin position="1"/>
        <end position="38"/>
    </location>
</feature>
<gene>
    <name evidence="3" type="ORF">NKR23_g67</name>
</gene>
<feature type="coiled-coil region" evidence="1">
    <location>
        <begin position="107"/>
        <end position="134"/>
    </location>
</feature>
<accession>A0AA38RVC5</accession>
<name>A0AA38RVC5_9PEZI</name>
<sequence>MSDISQPSSRTLGASFLGRSSPFTATPDSGRPASVNPASSLGREAIAAEACRWFMSDFSGKKNAAAIAAVEQDLTKKSDALKLDISTIRQSLDVERAVSKSAVENALLRLELFKSEHEKRYQELQQTIRTVQQEIIAVTKGLTRLETLRSDVHGKSDQLQQSLNTLEKRLADGHAQLAKIETEQSLYLSGQDETTVALEEQLDDLKETSVKDKREMVTNFLNALGDRTREVRGEIQQSIAALRAETLEGLQERDELDRPALEFVRKLMTRGEDLMTVLNNAANQILPVPQRVGEAEHTDTSDIVMEDEAKPTEQPVAQGGGPGHAISKEGAEDKPGESRYEAFFRHLVAAKQKYRLHKPSRDSRFIRTFIAGIEDRGIRDLVQTHLLEQLPQTVITARERGARGRNSVLRITLKKDLTWAQVVQALKKLQRT</sequence>
<reference evidence="3" key="1">
    <citation type="submission" date="2022-07" db="EMBL/GenBank/DDBJ databases">
        <title>Fungi with potential for degradation of polypropylene.</title>
        <authorList>
            <person name="Gostincar C."/>
        </authorList>
    </citation>
    <scope>NUCLEOTIDE SEQUENCE</scope>
    <source>
        <strain evidence="3">EXF-13308</strain>
    </source>
</reference>
<dbReference type="AlphaFoldDB" id="A0AA38RVC5"/>
<keyword evidence="4" id="KW-1185">Reference proteome</keyword>
<comment type="caution">
    <text evidence="3">The sequence shown here is derived from an EMBL/GenBank/DDBJ whole genome shotgun (WGS) entry which is preliminary data.</text>
</comment>
<organism evidence="3 4">
    <name type="scientific">Pleurostoma richardsiae</name>
    <dbReference type="NCBI Taxonomy" id="41990"/>
    <lineage>
        <taxon>Eukaryota</taxon>
        <taxon>Fungi</taxon>
        <taxon>Dikarya</taxon>
        <taxon>Ascomycota</taxon>
        <taxon>Pezizomycotina</taxon>
        <taxon>Sordariomycetes</taxon>
        <taxon>Sordariomycetidae</taxon>
        <taxon>Calosphaeriales</taxon>
        <taxon>Pleurostomataceae</taxon>
        <taxon>Pleurostoma</taxon>
    </lineage>
</organism>
<evidence type="ECO:0000256" key="2">
    <source>
        <dbReference type="SAM" id="MobiDB-lite"/>
    </source>
</evidence>
<feature type="region of interest" description="Disordered" evidence="2">
    <location>
        <begin position="311"/>
        <end position="334"/>
    </location>
</feature>
<keyword evidence="1" id="KW-0175">Coiled coil</keyword>
<dbReference type="EMBL" id="JANBVO010000001">
    <property type="protein sequence ID" value="KAJ9157408.1"/>
    <property type="molecule type" value="Genomic_DNA"/>
</dbReference>
<dbReference type="Proteomes" id="UP001174694">
    <property type="component" value="Unassembled WGS sequence"/>
</dbReference>
<proteinExistence type="predicted"/>
<feature type="coiled-coil region" evidence="1">
    <location>
        <begin position="163"/>
        <end position="208"/>
    </location>
</feature>
<evidence type="ECO:0000313" key="4">
    <source>
        <dbReference type="Proteomes" id="UP001174694"/>
    </source>
</evidence>
<evidence type="ECO:0000313" key="3">
    <source>
        <dbReference type="EMBL" id="KAJ9157408.1"/>
    </source>
</evidence>